<sequence>MNSVKDRTLFIVTSLIMILTGLIYNPLVTRTFVKIKLLGPENADTYLELWGIYSITIGVVLFLWVV</sequence>
<proteinExistence type="predicted"/>
<feature type="transmembrane region" description="Helical" evidence="1">
    <location>
        <begin position="47"/>
        <end position="65"/>
    </location>
</feature>
<dbReference type="AlphaFoldDB" id="A0A229NU08"/>
<keyword evidence="1" id="KW-1133">Transmembrane helix</keyword>
<name>A0A229NU08_9BACL</name>
<evidence type="ECO:0000313" key="2">
    <source>
        <dbReference type="EMBL" id="OXM13332.1"/>
    </source>
</evidence>
<keyword evidence="3" id="KW-1185">Reference proteome</keyword>
<dbReference type="Proteomes" id="UP000215145">
    <property type="component" value="Unassembled WGS sequence"/>
</dbReference>
<protein>
    <submittedName>
        <fullName evidence="2">Uncharacterized protein</fullName>
    </submittedName>
</protein>
<accession>A0A229NU08</accession>
<keyword evidence="1" id="KW-0812">Transmembrane</keyword>
<comment type="caution">
    <text evidence="2">The sequence shown here is derived from an EMBL/GenBank/DDBJ whole genome shotgun (WGS) entry which is preliminary data.</text>
</comment>
<evidence type="ECO:0000256" key="1">
    <source>
        <dbReference type="SAM" id="Phobius"/>
    </source>
</evidence>
<gene>
    <name evidence="2" type="ORF">CGZ75_19890</name>
</gene>
<keyword evidence="1" id="KW-0472">Membrane</keyword>
<feature type="transmembrane region" description="Helical" evidence="1">
    <location>
        <begin position="9"/>
        <end position="27"/>
    </location>
</feature>
<dbReference type="EMBL" id="NMUQ01000003">
    <property type="protein sequence ID" value="OXM13332.1"/>
    <property type="molecule type" value="Genomic_DNA"/>
</dbReference>
<evidence type="ECO:0000313" key="3">
    <source>
        <dbReference type="Proteomes" id="UP000215145"/>
    </source>
</evidence>
<reference evidence="2 3" key="1">
    <citation type="submission" date="2017-07" db="EMBL/GenBank/DDBJ databases">
        <title>Paenibacillus herberti R33 genome sequencing and assembly.</title>
        <authorList>
            <person name="Su W."/>
        </authorList>
    </citation>
    <scope>NUCLEOTIDE SEQUENCE [LARGE SCALE GENOMIC DNA]</scope>
    <source>
        <strain evidence="2 3">R33</strain>
    </source>
</reference>
<organism evidence="2 3">
    <name type="scientific">Paenibacillus herberti</name>
    <dbReference type="NCBI Taxonomy" id="1619309"/>
    <lineage>
        <taxon>Bacteria</taxon>
        <taxon>Bacillati</taxon>
        <taxon>Bacillota</taxon>
        <taxon>Bacilli</taxon>
        <taxon>Bacillales</taxon>
        <taxon>Paenibacillaceae</taxon>
        <taxon>Paenibacillus</taxon>
    </lineage>
</organism>